<gene>
    <name evidence="2" type="ORF">EZS27_025817</name>
</gene>
<feature type="domain" description="TonB-dependent receptor plug" evidence="1">
    <location>
        <begin position="125"/>
        <end position="233"/>
    </location>
</feature>
<dbReference type="AlphaFoldDB" id="A0A5J4QUB0"/>
<evidence type="ECO:0000313" key="2">
    <source>
        <dbReference type="EMBL" id="KAA6324905.1"/>
    </source>
</evidence>
<dbReference type="FunFam" id="2.170.130.10:FF:000003">
    <property type="entry name" value="SusC/RagA family TonB-linked outer membrane protein"/>
    <property type="match status" value="1"/>
</dbReference>
<dbReference type="InterPro" id="IPR037066">
    <property type="entry name" value="Plug_dom_sf"/>
</dbReference>
<dbReference type="InterPro" id="IPR039426">
    <property type="entry name" value="TonB-dep_rcpt-like"/>
</dbReference>
<dbReference type="SUPFAM" id="SSF49464">
    <property type="entry name" value="Carboxypeptidase regulatory domain-like"/>
    <property type="match status" value="1"/>
</dbReference>
<dbReference type="PROSITE" id="PS52016">
    <property type="entry name" value="TONB_DEPENDENT_REC_3"/>
    <property type="match status" value="1"/>
</dbReference>
<organism evidence="2">
    <name type="scientific">termite gut metagenome</name>
    <dbReference type="NCBI Taxonomy" id="433724"/>
    <lineage>
        <taxon>unclassified sequences</taxon>
        <taxon>metagenomes</taxon>
        <taxon>organismal metagenomes</taxon>
    </lineage>
</organism>
<name>A0A5J4QUB0_9ZZZZ</name>
<feature type="non-terminal residue" evidence="2">
    <location>
        <position position="933"/>
    </location>
</feature>
<comment type="caution">
    <text evidence="2">The sequence shown here is derived from an EMBL/GenBank/DDBJ whole genome shotgun (WGS) entry which is preliminary data.</text>
</comment>
<dbReference type="InterPro" id="IPR012910">
    <property type="entry name" value="Plug_dom"/>
</dbReference>
<dbReference type="InterPro" id="IPR023996">
    <property type="entry name" value="TonB-dep_OMP_SusC/RagA"/>
</dbReference>
<accession>A0A5J4QUB0</accession>
<dbReference type="NCBIfam" id="TIGR04056">
    <property type="entry name" value="OMP_RagA_SusC"/>
    <property type="match status" value="1"/>
</dbReference>
<keyword evidence="2" id="KW-0675">Receptor</keyword>
<dbReference type="InterPro" id="IPR008969">
    <property type="entry name" value="CarboxyPept-like_regulatory"/>
</dbReference>
<evidence type="ECO:0000259" key="1">
    <source>
        <dbReference type="Pfam" id="PF07715"/>
    </source>
</evidence>
<protein>
    <submittedName>
        <fullName evidence="2">TonB-dependent receptor SusC</fullName>
    </submittedName>
</protein>
<dbReference type="InterPro" id="IPR023997">
    <property type="entry name" value="TonB-dep_OMP_SusC/RagA_CS"/>
</dbReference>
<dbReference type="SUPFAM" id="SSF56935">
    <property type="entry name" value="Porins"/>
    <property type="match status" value="1"/>
</dbReference>
<dbReference type="Gene3D" id="2.60.40.1120">
    <property type="entry name" value="Carboxypeptidase-like, regulatory domain"/>
    <property type="match status" value="1"/>
</dbReference>
<dbReference type="Gene3D" id="2.170.130.10">
    <property type="entry name" value="TonB-dependent receptor, plug domain"/>
    <property type="match status" value="1"/>
</dbReference>
<dbReference type="Pfam" id="PF07715">
    <property type="entry name" value="Plug"/>
    <property type="match status" value="1"/>
</dbReference>
<dbReference type="FunFam" id="2.60.40.1120:FF:000003">
    <property type="entry name" value="Outer membrane protein Omp121"/>
    <property type="match status" value="1"/>
</dbReference>
<dbReference type="NCBIfam" id="TIGR04057">
    <property type="entry name" value="SusC_RagA_signa"/>
    <property type="match status" value="1"/>
</dbReference>
<sequence length="933" mass="104178">MKQKKTNFLVGTFLWKFLSIVCFCSWSLTLSAQQVSIAGVVSDEKGAPLPGASVLVKGTTRGVMTDMDGSFSINVLPKDVLEISFLGYQTHSVTVGNQKRVNVSLQPNPNELDEVTIVAFGKQKKESVIGSITTINTKELKIPSSNLTTAFAGKIPGMISYQTTGEPGADNAQFFVRGVTTFGYKTSPLILVDGFEMTSDDLARLQPDDVESFSILKDASATVLYGARGANGIILVSTKAGREGPAKVNVRVDVHVASPTKMNELIDGVDYMRLYNEARISRDKGAGTYYSEQKIQSTLMGENPMIYPNINWYDQLFNKSTVNTKANLNVSGGGQVATYYVAGGFDNESGILKVDNLSNFNNNIDINRFHIRSNVIFKLTSTTTLDTRIQGRFEQYNGPYNSASNIFNMVMNTNPVDFPAVYLPDKANLLTDHTLFGSNNTTSGIKQNPYAEMVRGYESRNESTISAQATLMQDLKAITEGLKLQVKVSANTWSNYSARRKYAPYYYDVESYNQITEEYRLLCLNPTSGQAYLGGVEPWRDASAHYYFEGRLNWDRKFGKHSLSLMTVGIAEEYQLTSGNSSSIYETLPERNLGNSGRATYDYDSRYFFEFAYGYNGSEKFSGKKQFGFFPSLGGGWILSNESFWSSLKDAVSLLKLKATWGLVGNDAISGRSGRFFFLSDIGIGGTGYRWGESFMNYSSGYTINRYANPDISWEVSEKYNLGVEVGLFKDESLKIQADFFRDIRSNIYMQRENFPSTAGFEAAISGNVGKVQSKGIDASIDYQHFFHKDFWLTGRGNFTYAVNKYLELDEKNYADQYLKRVGHNINQQWGYVAERLFVDDAEIINSPSQSFSQNMAGDIKYKDINNDGLISSNDRVPMGYPTVPEIQYGYGLSTGYKQWDFSFFFQENAHVSFFINSGNIAPYANQRNALKI</sequence>
<dbReference type="EMBL" id="SNRY01002479">
    <property type="protein sequence ID" value="KAA6324905.1"/>
    <property type="molecule type" value="Genomic_DNA"/>
</dbReference>
<proteinExistence type="predicted"/>
<reference evidence="2" key="1">
    <citation type="submission" date="2019-03" db="EMBL/GenBank/DDBJ databases">
        <title>Single cell metagenomics reveals metabolic interactions within the superorganism composed of flagellate Streblomastix strix and complex community of Bacteroidetes bacteria on its surface.</title>
        <authorList>
            <person name="Treitli S.C."/>
            <person name="Kolisko M."/>
            <person name="Husnik F."/>
            <person name="Keeling P."/>
            <person name="Hampl V."/>
        </authorList>
    </citation>
    <scope>NUCLEOTIDE SEQUENCE</scope>
    <source>
        <strain evidence="2">STM</strain>
    </source>
</reference>
<dbReference type="Pfam" id="PF13715">
    <property type="entry name" value="CarbopepD_reg_2"/>
    <property type="match status" value="1"/>
</dbReference>